<comment type="similarity">
    <text evidence="2">Belongs to the EamA transporter family.</text>
</comment>
<evidence type="ECO:0000256" key="4">
    <source>
        <dbReference type="ARBA" id="ARBA00022989"/>
    </source>
</evidence>
<feature type="transmembrane region" description="Helical" evidence="6">
    <location>
        <begin position="36"/>
        <end position="53"/>
    </location>
</feature>
<evidence type="ECO:0000256" key="1">
    <source>
        <dbReference type="ARBA" id="ARBA00004141"/>
    </source>
</evidence>
<evidence type="ECO:0000256" key="2">
    <source>
        <dbReference type="ARBA" id="ARBA00007362"/>
    </source>
</evidence>
<comment type="subcellular location">
    <subcellularLocation>
        <location evidence="1">Membrane</location>
        <topology evidence="1">Multi-pass membrane protein</topology>
    </subcellularLocation>
</comment>
<evidence type="ECO:0000256" key="5">
    <source>
        <dbReference type="ARBA" id="ARBA00023136"/>
    </source>
</evidence>
<gene>
    <name evidence="8" type="ORF">LE190_04975</name>
</gene>
<keyword evidence="4 6" id="KW-1133">Transmembrane helix</keyword>
<protein>
    <submittedName>
        <fullName evidence="8">DMT family transporter</fullName>
    </submittedName>
</protein>
<feature type="transmembrane region" description="Helical" evidence="6">
    <location>
        <begin position="65"/>
        <end position="83"/>
    </location>
</feature>
<name>A0ABS7Y8J7_9BURK</name>
<dbReference type="RefSeq" id="WP_225238054.1">
    <property type="nucleotide sequence ID" value="NZ_JAHYBX010000001.1"/>
</dbReference>
<keyword evidence="9" id="KW-1185">Reference proteome</keyword>
<reference evidence="8 9" key="1">
    <citation type="submission" date="2021-07" db="EMBL/GenBank/DDBJ databases">
        <title>Characterization of Violacein-producing bacteria and related species.</title>
        <authorList>
            <person name="Wilson H.S."/>
            <person name="De Leon M.E."/>
        </authorList>
    </citation>
    <scope>NUCLEOTIDE SEQUENCE [LARGE SCALE GENOMIC DNA]</scope>
    <source>
        <strain evidence="8 9">HSC-2F05</strain>
    </source>
</reference>
<evidence type="ECO:0000313" key="9">
    <source>
        <dbReference type="Proteomes" id="UP001198602"/>
    </source>
</evidence>
<evidence type="ECO:0000313" key="8">
    <source>
        <dbReference type="EMBL" id="MCA1855276.1"/>
    </source>
</evidence>
<feature type="transmembrane region" description="Helical" evidence="6">
    <location>
        <begin position="89"/>
        <end position="110"/>
    </location>
</feature>
<dbReference type="PANTHER" id="PTHR32322:SF2">
    <property type="entry name" value="EAMA DOMAIN-CONTAINING PROTEIN"/>
    <property type="match status" value="1"/>
</dbReference>
<keyword evidence="3 6" id="KW-0812">Transmembrane</keyword>
<dbReference type="InterPro" id="IPR037185">
    <property type="entry name" value="EmrE-like"/>
</dbReference>
<dbReference type="SUPFAM" id="SSF103481">
    <property type="entry name" value="Multidrug resistance efflux transporter EmrE"/>
    <property type="match status" value="2"/>
</dbReference>
<evidence type="ECO:0000259" key="7">
    <source>
        <dbReference type="Pfam" id="PF00892"/>
    </source>
</evidence>
<feature type="transmembrane region" description="Helical" evidence="6">
    <location>
        <begin position="245"/>
        <end position="266"/>
    </location>
</feature>
<proteinExistence type="inferred from homology"/>
<dbReference type="InterPro" id="IPR050638">
    <property type="entry name" value="AA-Vitamin_Transporters"/>
</dbReference>
<feature type="transmembrane region" description="Helical" evidence="6">
    <location>
        <begin position="147"/>
        <end position="168"/>
    </location>
</feature>
<dbReference type="Proteomes" id="UP001198602">
    <property type="component" value="Unassembled WGS sequence"/>
</dbReference>
<keyword evidence="5 6" id="KW-0472">Membrane</keyword>
<dbReference type="PANTHER" id="PTHR32322">
    <property type="entry name" value="INNER MEMBRANE TRANSPORTER"/>
    <property type="match status" value="1"/>
</dbReference>
<feature type="transmembrane region" description="Helical" evidence="6">
    <location>
        <begin position="216"/>
        <end position="238"/>
    </location>
</feature>
<feature type="domain" description="EamA" evidence="7">
    <location>
        <begin position="3"/>
        <end position="111"/>
    </location>
</feature>
<organism evidence="8 9">
    <name type="scientific">Massilia hydrophila</name>
    <dbReference type="NCBI Taxonomy" id="3044279"/>
    <lineage>
        <taxon>Bacteria</taxon>
        <taxon>Pseudomonadati</taxon>
        <taxon>Pseudomonadota</taxon>
        <taxon>Betaproteobacteria</taxon>
        <taxon>Burkholderiales</taxon>
        <taxon>Oxalobacteraceae</taxon>
        <taxon>Telluria group</taxon>
        <taxon>Massilia</taxon>
    </lineage>
</organism>
<evidence type="ECO:0000256" key="3">
    <source>
        <dbReference type="ARBA" id="ARBA00022692"/>
    </source>
</evidence>
<evidence type="ECO:0000256" key="6">
    <source>
        <dbReference type="SAM" id="Phobius"/>
    </source>
</evidence>
<dbReference type="InterPro" id="IPR000620">
    <property type="entry name" value="EamA_dom"/>
</dbReference>
<feature type="transmembrane region" description="Helical" evidence="6">
    <location>
        <begin position="122"/>
        <end position="141"/>
    </location>
</feature>
<feature type="domain" description="EamA" evidence="7">
    <location>
        <begin position="150"/>
        <end position="289"/>
    </location>
</feature>
<feature type="transmembrane region" description="Helical" evidence="6">
    <location>
        <begin position="278"/>
        <end position="295"/>
    </location>
</feature>
<accession>A0ABS7Y8J7</accession>
<dbReference type="EMBL" id="JAHYBX010000001">
    <property type="protein sequence ID" value="MCA1855276.1"/>
    <property type="molecule type" value="Genomic_DNA"/>
</dbReference>
<sequence length="297" mass="30823">MGTGIGAGVGAGAFWGLVFLAPKLAPGFTPLQLSAGRYLAYGIVAAVLVARAWPRLAGILGRAEWRGLAWLSLVGNIVYYLFLAQAVQAGGVVMTSIVIGLLPLAVTLAGTREHGALPLRRLAPSLLLGGAGLACISWDSLRPGEGGSALGLACAIGALVSWTIYAVANRRWLARLDGVSGQEWSALMGVMTGAQALLLALPAFPPDGAVHTGSEWLQFLVVVTAVGIFCSVVGNALWNHASRALPMALMGQMIVFESVFASLYGFVWEARWPRPLEAAALALLLAGVASCAAAHRD</sequence>
<feature type="transmembrane region" description="Helical" evidence="6">
    <location>
        <begin position="184"/>
        <end position="204"/>
    </location>
</feature>
<comment type="caution">
    <text evidence="8">The sequence shown here is derived from an EMBL/GenBank/DDBJ whole genome shotgun (WGS) entry which is preliminary data.</text>
</comment>
<dbReference type="Pfam" id="PF00892">
    <property type="entry name" value="EamA"/>
    <property type="match status" value="2"/>
</dbReference>